<gene>
    <name evidence="2" type="ORF">AB1Y20_018598</name>
</gene>
<evidence type="ECO:0000256" key="1">
    <source>
        <dbReference type="SAM" id="MobiDB-lite"/>
    </source>
</evidence>
<comment type="caution">
    <text evidence="2">The sequence shown here is derived from an EMBL/GenBank/DDBJ whole genome shotgun (WGS) entry which is preliminary data.</text>
</comment>
<accession>A0AB34JNP4</accession>
<keyword evidence="3" id="KW-1185">Reference proteome</keyword>
<feature type="region of interest" description="Disordered" evidence="1">
    <location>
        <begin position="157"/>
        <end position="188"/>
    </location>
</feature>
<dbReference type="EMBL" id="JBGBPQ010000005">
    <property type="protein sequence ID" value="KAL1523664.1"/>
    <property type="molecule type" value="Genomic_DNA"/>
</dbReference>
<dbReference type="Proteomes" id="UP001515480">
    <property type="component" value="Unassembled WGS sequence"/>
</dbReference>
<reference evidence="2 3" key="1">
    <citation type="journal article" date="2024" name="Science">
        <title>Giant polyketide synthase enzymes in the biosynthesis of giant marine polyether toxins.</title>
        <authorList>
            <person name="Fallon T.R."/>
            <person name="Shende V.V."/>
            <person name="Wierzbicki I.H."/>
            <person name="Pendleton A.L."/>
            <person name="Watervoot N.F."/>
            <person name="Auber R.P."/>
            <person name="Gonzalez D.J."/>
            <person name="Wisecaver J.H."/>
            <person name="Moore B.S."/>
        </authorList>
    </citation>
    <scope>NUCLEOTIDE SEQUENCE [LARGE SCALE GENOMIC DNA]</scope>
    <source>
        <strain evidence="2 3">12B1</strain>
    </source>
</reference>
<evidence type="ECO:0000313" key="3">
    <source>
        <dbReference type="Proteomes" id="UP001515480"/>
    </source>
</evidence>
<feature type="compositionally biased region" description="Low complexity" evidence="1">
    <location>
        <begin position="174"/>
        <end position="188"/>
    </location>
</feature>
<sequence length="188" mass="20563">MEKSVLTQNFSMRFGTSMFGVVFTDTFFAHRYSNDQAAEFKVEMARLAYALMHNSFLTSASPSKSSKSSARSSPGGCQECDHELIPLKYIQGYEGCKQQRCILCNTKTSWCCRDCTTGPLCLVPVCPKETVVRRGPNQGKTVRHGCLARHRANPALLPTRRQGAKRARSAPGNDGSQSSDGSSELDGA</sequence>
<proteinExistence type="predicted"/>
<evidence type="ECO:0000313" key="2">
    <source>
        <dbReference type="EMBL" id="KAL1523664.1"/>
    </source>
</evidence>
<dbReference type="AlphaFoldDB" id="A0AB34JNP4"/>
<protein>
    <submittedName>
        <fullName evidence="2">Uncharacterized protein</fullName>
    </submittedName>
</protein>
<name>A0AB34JNP4_PRYPA</name>
<organism evidence="2 3">
    <name type="scientific">Prymnesium parvum</name>
    <name type="common">Toxic golden alga</name>
    <dbReference type="NCBI Taxonomy" id="97485"/>
    <lineage>
        <taxon>Eukaryota</taxon>
        <taxon>Haptista</taxon>
        <taxon>Haptophyta</taxon>
        <taxon>Prymnesiophyceae</taxon>
        <taxon>Prymnesiales</taxon>
        <taxon>Prymnesiaceae</taxon>
        <taxon>Prymnesium</taxon>
    </lineage>
</organism>